<gene>
    <name evidence="1" type="ORF">HCR03_08375</name>
</gene>
<protein>
    <recommendedName>
        <fullName evidence="3">YolD-like family protein</fullName>
    </recommendedName>
</protein>
<dbReference type="EMBL" id="CP060286">
    <property type="protein sequence ID" value="QNK42568.1"/>
    <property type="molecule type" value="Genomic_DNA"/>
</dbReference>
<reference evidence="1 2" key="1">
    <citation type="submission" date="2020-08" db="EMBL/GenBank/DDBJ databases">
        <title>The isolate Caproiciproducens sp. 7D4C2 produces n-caproate at mildly acidic conditions from hexoses: genome and rBOX comparison with related strains and chain-elongating bacteria.</title>
        <authorList>
            <person name="Esquivel-Elizondo S."/>
            <person name="Bagci C."/>
            <person name="Temovska M."/>
            <person name="Jeon B.S."/>
            <person name="Bessarab I."/>
            <person name="Williams R.B.H."/>
            <person name="Huson D.H."/>
            <person name="Angenent L.T."/>
        </authorList>
    </citation>
    <scope>NUCLEOTIDE SEQUENCE [LARGE SCALE GENOMIC DNA]</scope>
    <source>
        <strain evidence="1 2">7D4C2</strain>
    </source>
</reference>
<dbReference type="Proteomes" id="UP000515909">
    <property type="component" value="Chromosome"/>
</dbReference>
<sequence>MMGKYDNIINLPHHVSATRPHMAAIDRAAQFAPFAALTGYEGAVKETARLTDERIELDEYAQGALSDRLQIIADRMKEHPKIAITYFQPDAKKKGGAYITAAGTVKKIDEYERVVVMTDATVIPLDEIISIEGQIFESMAFHSLDE</sequence>
<proteinExistence type="predicted"/>
<evidence type="ECO:0000313" key="2">
    <source>
        <dbReference type="Proteomes" id="UP000515909"/>
    </source>
</evidence>
<accession>A0A7G8TG27</accession>
<dbReference type="KEGG" id="cfem:HCR03_08375"/>
<evidence type="ECO:0008006" key="3">
    <source>
        <dbReference type="Google" id="ProtNLM"/>
    </source>
</evidence>
<dbReference type="AlphaFoldDB" id="A0A7G8TG27"/>
<evidence type="ECO:0000313" key="1">
    <source>
        <dbReference type="EMBL" id="QNK42568.1"/>
    </source>
</evidence>
<organism evidence="1 2">
    <name type="scientific">Caproicibacter fermentans</name>
    <dbReference type="NCBI Taxonomy" id="2576756"/>
    <lineage>
        <taxon>Bacteria</taxon>
        <taxon>Bacillati</taxon>
        <taxon>Bacillota</taxon>
        <taxon>Clostridia</taxon>
        <taxon>Eubacteriales</taxon>
        <taxon>Acutalibacteraceae</taxon>
        <taxon>Caproicibacter</taxon>
    </lineage>
</organism>
<name>A0A7G8TG27_9FIRM</name>